<dbReference type="Pfam" id="PF07914">
    <property type="entry name" value="DUF1679"/>
    <property type="match status" value="1"/>
</dbReference>
<dbReference type="InterPro" id="IPR015897">
    <property type="entry name" value="CHK_kinase-like"/>
</dbReference>
<dbReference type="SUPFAM" id="SSF56112">
    <property type="entry name" value="Protein kinase-like (PK-like)"/>
    <property type="match status" value="1"/>
</dbReference>
<dbReference type="InterPro" id="IPR012877">
    <property type="entry name" value="Dhs-27"/>
</dbReference>
<dbReference type="PANTHER" id="PTHR23020">
    <property type="entry name" value="UNCHARACTERIZED NUCLEAR HORMONE RECEPTOR-RELATED"/>
    <property type="match status" value="1"/>
</dbReference>
<dbReference type="AlphaFoldDB" id="A0A0N5C156"/>
<evidence type="ECO:0000313" key="3">
    <source>
        <dbReference type="WBParaSite" id="SPAL_0001173400.1"/>
    </source>
</evidence>
<dbReference type="WBParaSite" id="SPAL_0001173400.1">
    <property type="protein sequence ID" value="SPAL_0001173400.1"/>
    <property type="gene ID" value="SPAL_0001173400"/>
</dbReference>
<protein>
    <submittedName>
        <fullName evidence="3">CHK domain-containing protein</fullName>
    </submittedName>
</protein>
<organism evidence="2 3">
    <name type="scientific">Strongyloides papillosus</name>
    <name type="common">Intestinal threadworm</name>
    <dbReference type="NCBI Taxonomy" id="174720"/>
    <lineage>
        <taxon>Eukaryota</taxon>
        <taxon>Metazoa</taxon>
        <taxon>Ecdysozoa</taxon>
        <taxon>Nematoda</taxon>
        <taxon>Chromadorea</taxon>
        <taxon>Rhabditida</taxon>
        <taxon>Tylenchina</taxon>
        <taxon>Panagrolaimomorpha</taxon>
        <taxon>Strongyloidoidea</taxon>
        <taxon>Strongyloididae</taxon>
        <taxon>Strongyloides</taxon>
    </lineage>
</organism>
<dbReference type="Proteomes" id="UP000046392">
    <property type="component" value="Unplaced"/>
</dbReference>
<keyword evidence="2" id="KW-1185">Reference proteome</keyword>
<dbReference type="SMART" id="SM00587">
    <property type="entry name" value="CHK"/>
    <property type="match status" value="1"/>
</dbReference>
<sequence>MDWRSQKLFPDYEINLGWVEKKMLHVFPENKWASAKFEPVTEAGFMSYLIRIIIEYEITNKNSSKNAPKKIFIKVPNYKGAIVAWESAGVVEDECAAAQGIGTVTLMTETEGRFYSLFKNKNYNLKIPRIFYVNLDTTDNKVQCLIMEEILDVTTVDVVEGLNKTQLYNIVDFIIQLQVLSFIENLDNPGAPPEDWNNLPITFNDYVLNARKRYMREFPKTLGPLIESVYNECFKGIEDTEATKDICLKYKPHMCFINHGDLWTSNILFDPKDRNTIKCVVDWQLAGKTTPFEDLTYILFSCITPELRRECQDDVFKYYYENLKASVESHGKSLPFNYQDLVEVFYEVLPHYVNRNLFAISIWTASPLCKTGKDDEEERIWRLNSRLKAMLEDVKEKNFFK</sequence>
<dbReference type="InterPro" id="IPR052961">
    <property type="entry name" value="Oxido-Kinase-like_Enzymes"/>
</dbReference>
<evidence type="ECO:0000313" key="2">
    <source>
        <dbReference type="Proteomes" id="UP000046392"/>
    </source>
</evidence>
<feature type="domain" description="CHK kinase-like" evidence="1">
    <location>
        <begin position="144"/>
        <end position="329"/>
    </location>
</feature>
<proteinExistence type="predicted"/>
<name>A0A0N5C156_STREA</name>
<dbReference type="InterPro" id="IPR011009">
    <property type="entry name" value="Kinase-like_dom_sf"/>
</dbReference>
<reference evidence="3" key="1">
    <citation type="submission" date="2017-02" db="UniProtKB">
        <authorList>
            <consortium name="WormBaseParasite"/>
        </authorList>
    </citation>
    <scope>IDENTIFICATION</scope>
</reference>
<dbReference type="Gene3D" id="3.90.1200.10">
    <property type="match status" value="1"/>
</dbReference>
<evidence type="ECO:0000259" key="1">
    <source>
        <dbReference type="SMART" id="SM00587"/>
    </source>
</evidence>
<accession>A0A0N5C156</accession>
<dbReference type="PANTHER" id="PTHR23020:SF41">
    <property type="entry name" value="AMINOGLYCOSIDE PHOSPHOTRANSFERASE DOMAIN-CONTAINING PROTEIN"/>
    <property type="match status" value="1"/>
</dbReference>